<dbReference type="PANTHER" id="PTHR10724:SF7">
    <property type="entry name" value="SMALL RIBOSOMAL SUBUNIT PROTEIN BS1C"/>
    <property type="match status" value="1"/>
</dbReference>
<dbReference type="FunFam" id="2.40.50.140:FF:000011">
    <property type="entry name" value="30S ribosomal protein S1"/>
    <property type="match status" value="1"/>
</dbReference>
<proteinExistence type="inferred from homology"/>
<dbReference type="CDD" id="cd05687">
    <property type="entry name" value="S1_RPS1_repeat_ec1_hs1"/>
    <property type="match status" value="1"/>
</dbReference>
<feature type="domain" description="S1 motif" evidence="7">
    <location>
        <begin position="259"/>
        <end position="327"/>
    </location>
</feature>
<feature type="domain" description="S1 motif" evidence="7">
    <location>
        <begin position="431"/>
        <end position="501"/>
    </location>
</feature>
<dbReference type="PROSITE" id="PS50126">
    <property type="entry name" value="S1"/>
    <property type="match status" value="6"/>
</dbReference>
<dbReference type="SMART" id="SM00316">
    <property type="entry name" value="S1"/>
    <property type="match status" value="6"/>
</dbReference>
<feature type="domain" description="S1 motif" evidence="7">
    <location>
        <begin position="518"/>
        <end position="587"/>
    </location>
</feature>
<protein>
    <recommendedName>
        <fullName evidence="7">S1 motif domain-containing protein</fullName>
    </recommendedName>
</protein>
<dbReference type="Gene3D" id="2.40.50.140">
    <property type="entry name" value="Nucleic acid-binding proteins"/>
    <property type="match status" value="6"/>
</dbReference>
<comment type="similarity">
    <text evidence="1">Belongs to the bacterial ribosomal protein bS1 family.</text>
</comment>
<dbReference type="SUPFAM" id="SSF50249">
    <property type="entry name" value="Nucleic acid-binding proteins"/>
    <property type="match status" value="6"/>
</dbReference>
<feature type="region of interest" description="Disordered" evidence="6">
    <location>
        <begin position="1"/>
        <end position="34"/>
    </location>
</feature>
<feature type="compositionally biased region" description="Acidic residues" evidence="6">
    <location>
        <begin position="21"/>
        <end position="32"/>
    </location>
</feature>
<keyword evidence="3" id="KW-0694">RNA-binding</keyword>
<dbReference type="InterPro" id="IPR012340">
    <property type="entry name" value="NA-bd_OB-fold"/>
</dbReference>
<dbReference type="GO" id="GO:0003729">
    <property type="term" value="F:mRNA binding"/>
    <property type="evidence" value="ECO:0007669"/>
    <property type="project" value="UniProtKB-ARBA"/>
</dbReference>
<name>A0A381W159_9ZZZZ</name>
<dbReference type="EMBL" id="UINC01010390">
    <property type="protein sequence ID" value="SVA46224.1"/>
    <property type="molecule type" value="Genomic_DNA"/>
</dbReference>
<dbReference type="FunFam" id="2.40.50.140:FF:000051">
    <property type="entry name" value="RNA-binding transcriptional accessory protein"/>
    <property type="match status" value="1"/>
</dbReference>
<sequence>MFEEQFEEQVVEEASKATEETVVEDVSTDEESVPTAPADIVAEIKDYLNPGLFDDVRVIKKEEMEDYSNKTEVNQELEKAYAGTLVDISEHSLITGRVVGLTERDVLIDIGFKSEGIIDRVEFDEENLPSVGDQIEVYLEYIEDAGGNTILSKEKADFLRRWSNLKEAFENEKIINGKIVRRIKGGLIVDLDGVQAFLPGSQIDVRPIQDFDFYLDKDIELRIVKLNETRKNIVVSHKVILEESLKEQRETLFKELEVGSILEGRVKNITDFGVFVDLGGIDGLLHITDLSWGRVNHPSEILELNETITIKVIEYDEERKRVSLGLKQLTPHPWDEVEIKYPVGNVVKGKVVSLTNYGCFIELESGVEGLIHVSEISWTKHIKNPSEIYAMGDEVEAKVLSIDTGERKISLGVKQLTPDPWDEIEEKYQVDTTQKCTVKSLAQFGAFAELEEGIEGLIHISDLSWTKVIKHPKSILDKGQEIEALILEVSRENRRISLGYKQCQDDPWSKIVEFYETGKEVSGKIVRILDKGIIIQLDMDVEGIIPFGKMSKRDRKTLAGQYELGANLSGIVMKVSPEDKKVILYREELTGTNKSLSAADEVKEYLKNQDTKSGDTLDLPQELLEIANQSEKDGKTENPEETKSQSEKEE</sequence>
<keyword evidence="5" id="KW-0687">Ribonucleoprotein</keyword>
<feature type="compositionally biased region" description="Basic and acidic residues" evidence="6">
    <location>
        <begin position="630"/>
        <end position="650"/>
    </location>
</feature>
<organism evidence="8">
    <name type="scientific">marine metagenome</name>
    <dbReference type="NCBI Taxonomy" id="408172"/>
    <lineage>
        <taxon>unclassified sequences</taxon>
        <taxon>metagenomes</taxon>
        <taxon>ecological metagenomes</taxon>
    </lineage>
</organism>
<dbReference type="CDD" id="cd04465">
    <property type="entry name" value="S1_RPS1_repeat_ec2_hs2"/>
    <property type="match status" value="1"/>
</dbReference>
<keyword evidence="4" id="KW-0689">Ribosomal protein</keyword>
<dbReference type="GO" id="GO:0003735">
    <property type="term" value="F:structural constituent of ribosome"/>
    <property type="evidence" value="ECO:0007669"/>
    <property type="project" value="TreeGrafter"/>
</dbReference>
<evidence type="ECO:0000259" key="7">
    <source>
        <dbReference type="PROSITE" id="PS50126"/>
    </source>
</evidence>
<reference evidence="8" key="1">
    <citation type="submission" date="2018-05" db="EMBL/GenBank/DDBJ databases">
        <authorList>
            <person name="Lanie J.A."/>
            <person name="Ng W.-L."/>
            <person name="Kazmierczak K.M."/>
            <person name="Andrzejewski T.M."/>
            <person name="Davidsen T.M."/>
            <person name="Wayne K.J."/>
            <person name="Tettelin H."/>
            <person name="Glass J.I."/>
            <person name="Rusch D."/>
            <person name="Podicherti R."/>
            <person name="Tsui H.-C.T."/>
            <person name="Winkler M.E."/>
        </authorList>
    </citation>
    <scope>NUCLEOTIDE SEQUENCE</scope>
</reference>
<dbReference type="PRINTS" id="PR00681">
    <property type="entry name" value="RIBOSOMALS1"/>
</dbReference>
<evidence type="ECO:0000256" key="2">
    <source>
        <dbReference type="ARBA" id="ARBA00022737"/>
    </source>
</evidence>
<dbReference type="CDD" id="cd00164">
    <property type="entry name" value="S1_like"/>
    <property type="match status" value="1"/>
</dbReference>
<dbReference type="PANTHER" id="PTHR10724">
    <property type="entry name" value="30S RIBOSOMAL PROTEIN S1"/>
    <property type="match status" value="1"/>
</dbReference>
<evidence type="ECO:0000256" key="5">
    <source>
        <dbReference type="ARBA" id="ARBA00023274"/>
    </source>
</evidence>
<feature type="region of interest" description="Disordered" evidence="6">
    <location>
        <begin position="607"/>
        <end position="650"/>
    </location>
</feature>
<keyword evidence="2" id="KW-0677">Repeat</keyword>
<dbReference type="Pfam" id="PF00575">
    <property type="entry name" value="S1"/>
    <property type="match status" value="4"/>
</dbReference>
<dbReference type="InterPro" id="IPR035104">
    <property type="entry name" value="Ribosomal_protein_S1-like"/>
</dbReference>
<gene>
    <name evidence="8" type="ORF">METZ01_LOCUS99078</name>
</gene>
<evidence type="ECO:0000313" key="8">
    <source>
        <dbReference type="EMBL" id="SVA46224.1"/>
    </source>
</evidence>
<dbReference type="InterPro" id="IPR050437">
    <property type="entry name" value="Ribos_protein_bS1-like"/>
</dbReference>
<dbReference type="CDD" id="cd05688">
    <property type="entry name" value="S1_RPS1_repeat_ec3"/>
    <property type="match status" value="1"/>
</dbReference>
<dbReference type="GO" id="GO:0022627">
    <property type="term" value="C:cytosolic small ribosomal subunit"/>
    <property type="evidence" value="ECO:0007669"/>
    <property type="project" value="TreeGrafter"/>
</dbReference>
<evidence type="ECO:0000256" key="1">
    <source>
        <dbReference type="ARBA" id="ARBA00006767"/>
    </source>
</evidence>
<feature type="domain" description="S1 motif" evidence="7">
    <location>
        <begin position="344"/>
        <end position="414"/>
    </location>
</feature>
<accession>A0A381W159</accession>
<feature type="domain" description="S1 motif" evidence="7">
    <location>
        <begin position="172"/>
        <end position="238"/>
    </location>
</feature>
<feature type="domain" description="S1 motif" evidence="7">
    <location>
        <begin position="91"/>
        <end position="154"/>
    </location>
</feature>
<feature type="compositionally biased region" description="Acidic residues" evidence="6">
    <location>
        <begin position="1"/>
        <end position="11"/>
    </location>
</feature>
<evidence type="ECO:0000256" key="4">
    <source>
        <dbReference type="ARBA" id="ARBA00022980"/>
    </source>
</evidence>
<dbReference type="GO" id="GO:0006412">
    <property type="term" value="P:translation"/>
    <property type="evidence" value="ECO:0007669"/>
    <property type="project" value="TreeGrafter"/>
</dbReference>
<dbReference type="InterPro" id="IPR003029">
    <property type="entry name" value="S1_domain"/>
</dbReference>
<dbReference type="AlphaFoldDB" id="A0A381W159"/>
<evidence type="ECO:0000256" key="6">
    <source>
        <dbReference type="SAM" id="MobiDB-lite"/>
    </source>
</evidence>
<evidence type="ECO:0000256" key="3">
    <source>
        <dbReference type="ARBA" id="ARBA00022884"/>
    </source>
</evidence>